<name>A0A9W9LEA2_9EURO</name>
<dbReference type="EMBL" id="JAPQKN010000008">
    <property type="protein sequence ID" value="KAJ5151057.1"/>
    <property type="molecule type" value="Genomic_DNA"/>
</dbReference>
<comment type="caution">
    <text evidence="1">The sequence shown here is derived from an EMBL/GenBank/DDBJ whole genome shotgun (WGS) entry which is preliminary data.</text>
</comment>
<protein>
    <submittedName>
        <fullName evidence="1">Uncharacterized protein</fullName>
    </submittedName>
</protein>
<proteinExistence type="predicted"/>
<reference evidence="1" key="1">
    <citation type="submission" date="2022-11" db="EMBL/GenBank/DDBJ databases">
        <authorList>
            <person name="Petersen C."/>
        </authorList>
    </citation>
    <scope>NUCLEOTIDE SEQUENCE</scope>
    <source>
        <strain evidence="1">IBT 26290</strain>
    </source>
</reference>
<dbReference type="AlphaFoldDB" id="A0A9W9LEA2"/>
<dbReference type="GeneID" id="81431609"/>
<keyword evidence="2" id="KW-1185">Reference proteome</keyword>
<gene>
    <name evidence="1" type="ORF">N7482_010309</name>
</gene>
<dbReference type="RefSeq" id="XP_056538390.1">
    <property type="nucleotide sequence ID" value="XM_056692433.1"/>
</dbReference>
<reference evidence="1" key="2">
    <citation type="journal article" date="2023" name="IMA Fungus">
        <title>Comparative genomic study of the Penicillium genus elucidates a diverse pangenome and 15 lateral gene transfer events.</title>
        <authorList>
            <person name="Petersen C."/>
            <person name="Sorensen T."/>
            <person name="Nielsen M.R."/>
            <person name="Sondergaard T.E."/>
            <person name="Sorensen J.L."/>
            <person name="Fitzpatrick D.A."/>
            <person name="Frisvad J.C."/>
            <person name="Nielsen K.L."/>
        </authorList>
    </citation>
    <scope>NUCLEOTIDE SEQUENCE</scope>
    <source>
        <strain evidence="1">IBT 26290</strain>
    </source>
</reference>
<dbReference type="Proteomes" id="UP001149163">
    <property type="component" value="Unassembled WGS sequence"/>
</dbReference>
<organism evidence="1 2">
    <name type="scientific">Penicillium canariense</name>
    <dbReference type="NCBI Taxonomy" id="189055"/>
    <lineage>
        <taxon>Eukaryota</taxon>
        <taxon>Fungi</taxon>
        <taxon>Dikarya</taxon>
        <taxon>Ascomycota</taxon>
        <taxon>Pezizomycotina</taxon>
        <taxon>Eurotiomycetes</taxon>
        <taxon>Eurotiomycetidae</taxon>
        <taxon>Eurotiales</taxon>
        <taxon>Aspergillaceae</taxon>
        <taxon>Penicillium</taxon>
    </lineage>
</organism>
<dbReference type="OrthoDB" id="2580323at2759"/>
<evidence type="ECO:0000313" key="2">
    <source>
        <dbReference type="Proteomes" id="UP001149163"/>
    </source>
</evidence>
<accession>A0A9W9LEA2</accession>
<evidence type="ECO:0000313" key="1">
    <source>
        <dbReference type="EMBL" id="KAJ5151057.1"/>
    </source>
</evidence>
<sequence>MTGSGTQGGGSQRVASKLDPNQKKVVNGLEELPCLNVAVNVEGLEKLSVIYGATIEDSRVYHVSYIVPSDFVGTPRISFMFKYTC</sequence>